<dbReference type="CDD" id="cd19165">
    <property type="entry name" value="HemeO"/>
    <property type="match status" value="1"/>
</dbReference>
<keyword evidence="11" id="KW-0408">Iron</keyword>
<comment type="similarity">
    <text evidence="2">Belongs to the heme oxygenase family.</text>
</comment>
<dbReference type="GO" id="GO:0006788">
    <property type="term" value="P:heme oxidation"/>
    <property type="evidence" value="ECO:0007669"/>
    <property type="project" value="InterPro"/>
</dbReference>
<accession>A0A0D6QSQ9</accession>
<dbReference type="PANTHER" id="PTHR35703:SF2">
    <property type="entry name" value="HEME OXYGENASE 1, CHLOROPLASTIC-RELATED"/>
    <property type="match status" value="1"/>
</dbReference>
<evidence type="ECO:0000256" key="1">
    <source>
        <dbReference type="ARBA" id="ARBA00004229"/>
    </source>
</evidence>
<keyword evidence="6" id="KW-0349">Heme</keyword>
<evidence type="ECO:0000256" key="2">
    <source>
        <dbReference type="ARBA" id="ARBA00006134"/>
    </source>
</evidence>
<evidence type="ECO:0000256" key="6">
    <source>
        <dbReference type="ARBA" id="ARBA00022617"/>
    </source>
</evidence>
<dbReference type="GO" id="GO:0046872">
    <property type="term" value="F:metal ion binding"/>
    <property type="evidence" value="ECO:0007669"/>
    <property type="project" value="UniProtKB-KW"/>
</dbReference>
<keyword evidence="7" id="KW-0934">Plastid</keyword>
<dbReference type="InterPro" id="IPR016084">
    <property type="entry name" value="Haem_Oase-like_multi-hlx"/>
</dbReference>
<dbReference type="EC" id="1.14.14.18" evidence="3"/>
<dbReference type="AlphaFoldDB" id="A0A0D6QSQ9"/>
<keyword evidence="8" id="KW-0479">Metal-binding</keyword>
<dbReference type="InterPro" id="IPR002051">
    <property type="entry name" value="Haem_Oase"/>
</dbReference>
<dbReference type="PIRSF" id="PIRSF030219">
    <property type="entry name" value="Heme_Oase_decyc_pln"/>
    <property type="match status" value="1"/>
</dbReference>
<dbReference type="Gene3D" id="1.20.910.10">
    <property type="entry name" value="Heme oxygenase-like"/>
    <property type="match status" value="1"/>
</dbReference>
<evidence type="ECO:0000256" key="5">
    <source>
        <dbReference type="ARBA" id="ARBA00022531"/>
    </source>
</evidence>
<name>A0A0D6QSQ9_ARACU</name>
<evidence type="ECO:0000256" key="11">
    <source>
        <dbReference type="ARBA" id="ARBA00023004"/>
    </source>
</evidence>
<keyword evidence="5" id="KW-0602">Photosynthesis</keyword>
<evidence type="ECO:0000256" key="7">
    <source>
        <dbReference type="ARBA" id="ARBA00022640"/>
    </source>
</evidence>
<evidence type="ECO:0000256" key="9">
    <source>
        <dbReference type="ARBA" id="ARBA00022946"/>
    </source>
</evidence>
<organism evidence="12">
    <name type="scientific">Araucaria cunninghamii</name>
    <name type="common">Hoop pine</name>
    <name type="synonym">Moreton Bay pine</name>
    <dbReference type="NCBI Taxonomy" id="56994"/>
    <lineage>
        <taxon>Eukaryota</taxon>
        <taxon>Viridiplantae</taxon>
        <taxon>Streptophyta</taxon>
        <taxon>Embryophyta</taxon>
        <taxon>Tracheophyta</taxon>
        <taxon>Spermatophyta</taxon>
        <taxon>Pinopsida</taxon>
        <taxon>Pinidae</taxon>
        <taxon>Conifers II</taxon>
        <taxon>Araucariales</taxon>
        <taxon>Araucariaceae</taxon>
        <taxon>Araucaria</taxon>
    </lineage>
</organism>
<dbReference type="EMBL" id="GCKF01057205">
    <property type="protein sequence ID" value="JAG92988.1"/>
    <property type="molecule type" value="Transcribed_RNA"/>
</dbReference>
<protein>
    <recommendedName>
        <fullName evidence="3">heme oxygenase (biliverdin-producing)</fullName>
        <ecNumber evidence="3">1.14.14.18</ecNumber>
    </recommendedName>
</protein>
<evidence type="ECO:0000256" key="8">
    <source>
        <dbReference type="ARBA" id="ARBA00022723"/>
    </source>
</evidence>
<proteinExistence type="inferred from homology"/>
<keyword evidence="4" id="KW-0150">Chloroplast</keyword>
<dbReference type="GO" id="GO:0015979">
    <property type="term" value="P:photosynthesis"/>
    <property type="evidence" value="ECO:0007669"/>
    <property type="project" value="UniProtKB-KW"/>
</dbReference>
<dbReference type="SUPFAM" id="SSF48613">
    <property type="entry name" value="Heme oxygenase-like"/>
    <property type="match status" value="1"/>
</dbReference>
<dbReference type="GO" id="GO:0009507">
    <property type="term" value="C:chloroplast"/>
    <property type="evidence" value="ECO:0007669"/>
    <property type="project" value="UniProtKB-SubCell"/>
</dbReference>
<sequence>MPVSVSQTFQLQMASSSYPHVNELPSMKPLSPQHSYGQTRLLSPTRQVSFSVSHTNHNIIAISGKFAKSGQGRRALGVVEVRAAATAEKAKKHYPGKAGGFVEEMRNVAMRLHTRDVAKEGQKEPDVQPIGKWEPTVEGYLRFLVDSKLVYETLESIVQTEAHPVYAEFRNTGLERTEKLAKDLEWFRQQGYSIPEPSSPGTSYAKYLQELSEQDPPAFICHFYNFYFAHTAGGRMIGKSVAEKILDGKELEFYKWDRNLKELLNGVREKLNKVAESWSREEKNHCLEETEKSFEHSGKLLRLIIS</sequence>
<comment type="subcellular location">
    <subcellularLocation>
        <location evidence="1">Plastid</location>
        <location evidence="1">Chloroplast</location>
    </subcellularLocation>
</comment>
<keyword evidence="10" id="KW-0560">Oxidoreductase</keyword>
<keyword evidence="9" id="KW-0809">Transit peptide</keyword>
<dbReference type="GO" id="GO:0004392">
    <property type="term" value="F:heme oxygenase (decyclizing) activity"/>
    <property type="evidence" value="ECO:0007669"/>
    <property type="project" value="UniProtKB-EC"/>
</dbReference>
<evidence type="ECO:0000256" key="3">
    <source>
        <dbReference type="ARBA" id="ARBA00012360"/>
    </source>
</evidence>
<dbReference type="InterPro" id="IPR016053">
    <property type="entry name" value="Haem_Oase-like"/>
</dbReference>
<dbReference type="GO" id="GO:0010024">
    <property type="term" value="P:phytochromobilin biosynthetic process"/>
    <property type="evidence" value="ECO:0007669"/>
    <property type="project" value="TreeGrafter"/>
</dbReference>
<dbReference type="Pfam" id="PF01126">
    <property type="entry name" value="Heme_oxygenase"/>
    <property type="match status" value="1"/>
</dbReference>
<dbReference type="InterPro" id="IPR016951">
    <property type="entry name" value="Haem_Oase_decyc_pln"/>
</dbReference>
<dbReference type="PANTHER" id="PTHR35703">
    <property type="entry name" value="HEME OXYGENASE 1, CHLOROPLASTIC-RELATED"/>
    <property type="match status" value="1"/>
</dbReference>
<evidence type="ECO:0000256" key="10">
    <source>
        <dbReference type="ARBA" id="ARBA00023002"/>
    </source>
</evidence>
<evidence type="ECO:0000256" key="4">
    <source>
        <dbReference type="ARBA" id="ARBA00022528"/>
    </source>
</evidence>
<reference evidence="12" key="1">
    <citation type="submission" date="2015-03" db="EMBL/GenBank/DDBJ databases">
        <title>A transcriptome of Araucaria cunninghamii, an australian fine timber species.</title>
        <authorList>
            <person name="Jing Yi C.J.Y."/>
            <person name="Yin San L.Y.S."/>
            <person name="Abdul Karim S.S."/>
            <person name="Wan Azmi N.N."/>
            <person name="Hercus R.R."/>
            <person name="Croft L.L."/>
        </authorList>
    </citation>
    <scope>NUCLEOTIDE SEQUENCE</scope>
    <source>
        <strain evidence="12">MI0301</strain>
        <tissue evidence="12">Leaf</tissue>
    </source>
</reference>
<dbReference type="FunFam" id="1.20.910.10:FF:000005">
    <property type="entry name" value="Heme oxygenase 1"/>
    <property type="match status" value="1"/>
</dbReference>
<evidence type="ECO:0000313" key="12">
    <source>
        <dbReference type="EMBL" id="JAG92988.1"/>
    </source>
</evidence>